<evidence type="ECO:0000256" key="1">
    <source>
        <dbReference type="SAM" id="MobiDB-lite"/>
    </source>
</evidence>
<comment type="caution">
    <text evidence="2">The sequence shown here is derived from an EMBL/GenBank/DDBJ whole genome shotgun (WGS) entry which is preliminary data.</text>
</comment>
<feature type="region of interest" description="Disordered" evidence="1">
    <location>
        <begin position="1"/>
        <end position="59"/>
    </location>
</feature>
<name>A0A9P8UE05_9PEZI</name>
<sequence>MERVKPFGDCGQEHNNLVPDNASRVHRPSEAHATIAAINNDASPDVEQLSGSSKEDEVMDLQTDEAGAPTKLFPGLDPRLKPCNTSSNDSEILLYKKAKLIHERFAEDKPQNIAEDEGYNAPSSTQLNHQRSTALTFAYVTRGLNTCTQLKPETRGEVFELEFQIFETVPENIVDHVCLNWS</sequence>
<dbReference type="GeneID" id="70134917"/>
<accession>A0A9P8UE05</accession>
<protein>
    <submittedName>
        <fullName evidence="2">Uncharacterized protein</fullName>
    </submittedName>
</protein>
<gene>
    <name evidence="2" type="ORF">BKA67DRAFT_649809</name>
</gene>
<dbReference type="EMBL" id="JAGPXC010000008">
    <property type="protein sequence ID" value="KAH6648192.1"/>
    <property type="molecule type" value="Genomic_DNA"/>
</dbReference>
<dbReference type="AlphaFoldDB" id="A0A9P8UE05"/>
<proteinExistence type="predicted"/>
<evidence type="ECO:0000313" key="2">
    <source>
        <dbReference type="EMBL" id="KAH6648192.1"/>
    </source>
</evidence>
<dbReference type="Proteomes" id="UP000758603">
    <property type="component" value="Unassembled WGS sequence"/>
</dbReference>
<evidence type="ECO:0000313" key="3">
    <source>
        <dbReference type="Proteomes" id="UP000758603"/>
    </source>
</evidence>
<dbReference type="RefSeq" id="XP_045954704.1">
    <property type="nucleotide sequence ID" value="XM_046106026.1"/>
</dbReference>
<organism evidence="2 3">
    <name type="scientific">Truncatella angustata</name>
    <dbReference type="NCBI Taxonomy" id="152316"/>
    <lineage>
        <taxon>Eukaryota</taxon>
        <taxon>Fungi</taxon>
        <taxon>Dikarya</taxon>
        <taxon>Ascomycota</taxon>
        <taxon>Pezizomycotina</taxon>
        <taxon>Sordariomycetes</taxon>
        <taxon>Xylariomycetidae</taxon>
        <taxon>Amphisphaeriales</taxon>
        <taxon>Sporocadaceae</taxon>
        <taxon>Truncatella</taxon>
    </lineage>
</organism>
<reference evidence="2" key="1">
    <citation type="journal article" date="2021" name="Nat. Commun.">
        <title>Genetic determinants of endophytism in the Arabidopsis root mycobiome.</title>
        <authorList>
            <person name="Mesny F."/>
            <person name="Miyauchi S."/>
            <person name="Thiergart T."/>
            <person name="Pickel B."/>
            <person name="Atanasova L."/>
            <person name="Karlsson M."/>
            <person name="Huettel B."/>
            <person name="Barry K.W."/>
            <person name="Haridas S."/>
            <person name="Chen C."/>
            <person name="Bauer D."/>
            <person name="Andreopoulos W."/>
            <person name="Pangilinan J."/>
            <person name="LaButti K."/>
            <person name="Riley R."/>
            <person name="Lipzen A."/>
            <person name="Clum A."/>
            <person name="Drula E."/>
            <person name="Henrissat B."/>
            <person name="Kohler A."/>
            <person name="Grigoriev I.V."/>
            <person name="Martin F.M."/>
            <person name="Hacquard S."/>
        </authorList>
    </citation>
    <scope>NUCLEOTIDE SEQUENCE</scope>
    <source>
        <strain evidence="2">MPI-SDFR-AT-0073</strain>
    </source>
</reference>
<keyword evidence="3" id="KW-1185">Reference proteome</keyword>